<dbReference type="Proteomes" id="UP000238762">
    <property type="component" value="Unassembled WGS sequence"/>
</dbReference>
<name>A0A2T1C8M9_9CYAN</name>
<proteinExistence type="predicted"/>
<evidence type="ECO:0000259" key="1">
    <source>
        <dbReference type="Pfam" id="PF12275"/>
    </source>
</evidence>
<evidence type="ECO:0000313" key="3">
    <source>
        <dbReference type="Proteomes" id="UP000238762"/>
    </source>
</evidence>
<dbReference type="RefSeq" id="WP_106287227.1">
    <property type="nucleotide sequence ID" value="NZ_CAWNTC010000177.1"/>
</dbReference>
<accession>A0A2T1C8M9</accession>
<dbReference type="Pfam" id="PF12275">
    <property type="entry name" value="DUF3616"/>
    <property type="match status" value="1"/>
</dbReference>
<reference evidence="2 3" key="1">
    <citation type="submission" date="2018-02" db="EMBL/GenBank/DDBJ databases">
        <authorList>
            <person name="Cohen D.B."/>
            <person name="Kent A.D."/>
        </authorList>
    </citation>
    <scope>NUCLEOTIDE SEQUENCE [LARGE SCALE GENOMIC DNA]</scope>
    <source>
        <strain evidence="2 3">CCAP 1448/3</strain>
    </source>
</reference>
<reference evidence="2 3" key="2">
    <citation type="submission" date="2018-03" db="EMBL/GenBank/DDBJ databases">
        <title>The ancient ancestry and fast evolution of plastids.</title>
        <authorList>
            <person name="Moore K.R."/>
            <person name="Magnabosco C."/>
            <person name="Momper L."/>
            <person name="Gold D.A."/>
            <person name="Bosak T."/>
            <person name="Fournier G.P."/>
        </authorList>
    </citation>
    <scope>NUCLEOTIDE SEQUENCE [LARGE SCALE GENOMIC DNA]</scope>
    <source>
        <strain evidence="2 3">CCAP 1448/3</strain>
    </source>
</reference>
<sequence>MQKINFSIEKELQHYGICDASGAVPIDENRFIVANDEDKKDIFLRVYDSNNSGKWLEKIRINDYFTNNPEGDEVDLEAGTQIGDIFYWITSHGRNKKTKRKEERHQFFANEITKPEKLILKQVGKSYTQLVLKDMLEEDSRFEDYKLKEAETLAPKAEGGLNIEGLTATPTGELLIGFRNPIPQGKALLIPLKNPRDLLQENDDTVKASFGNPIELDLGGLGIRSIEYWKEYQIYLIVAGAYDTSDKFGLYSWSGNDREPPIKIELPNLPSQFKPESVLFYPQKPNHLQLLSDDGSIARVNNTQCKDIKDEDSPEKYFRSLWIKVN</sequence>
<dbReference type="OrthoDB" id="581389at2"/>
<gene>
    <name evidence="2" type="ORF">C7B64_03320</name>
</gene>
<evidence type="ECO:0000313" key="2">
    <source>
        <dbReference type="EMBL" id="PSB04594.1"/>
    </source>
</evidence>
<organism evidence="2 3">
    <name type="scientific">Merismopedia glauca CCAP 1448/3</name>
    <dbReference type="NCBI Taxonomy" id="1296344"/>
    <lineage>
        <taxon>Bacteria</taxon>
        <taxon>Bacillati</taxon>
        <taxon>Cyanobacteriota</taxon>
        <taxon>Cyanophyceae</taxon>
        <taxon>Synechococcales</taxon>
        <taxon>Merismopediaceae</taxon>
        <taxon>Merismopedia</taxon>
    </lineage>
</organism>
<feature type="domain" description="DUF3616" evidence="1">
    <location>
        <begin position="125"/>
        <end position="256"/>
    </location>
</feature>
<dbReference type="InterPro" id="IPR022060">
    <property type="entry name" value="DUF3616"/>
</dbReference>
<dbReference type="AlphaFoldDB" id="A0A2T1C8M9"/>
<keyword evidence="3" id="KW-1185">Reference proteome</keyword>
<protein>
    <submittedName>
        <fullName evidence="2">DUF3616 domain-containing protein</fullName>
    </submittedName>
</protein>
<comment type="caution">
    <text evidence="2">The sequence shown here is derived from an EMBL/GenBank/DDBJ whole genome shotgun (WGS) entry which is preliminary data.</text>
</comment>
<dbReference type="EMBL" id="PVWJ01000010">
    <property type="protein sequence ID" value="PSB04594.1"/>
    <property type="molecule type" value="Genomic_DNA"/>
</dbReference>